<keyword evidence="1" id="KW-0812">Transmembrane</keyword>
<organism evidence="2 3">
    <name type="scientific">Tolypothrix tenuis PCC 7101</name>
    <dbReference type="NCBI Taxonomy" id="231146"/>
    <lineage>
        <taxon>Bacteria</taxon>
        <taxon>Bacillati</taxon>
        <taxon>Cyanobacteriota</taxon>
        <taxon>Cyanophyceae</taxon>
        <taxon>Nostocales</taxon>
        <taxon>Tolypothrichaceae</taxon>
        <taxon>Tolypothrix</taxon>
    </lineage>
</organism>
<protein>
    <submittedName>
        <fullName evidence="2">Uncharacterized protein</fullName>
    </submittedName>
</protein>
<sequence length="74" mass="8292">MTSVFFGLAWAVYGFLLGGLTPTIFYFLLYTFLSFVSPDSGVYKYTNKYIEPTKVIQICALLGAISGFFFGITY</sequence>
<gene>
    <name evidence="2" type="ORF">NIES37_67910</name>
</gene>
<feature type="transmembrane region" description="Helical" evidence="1">
    <location>
        <begin position="12"/>
        <end position="35"/>
    </location>
</feature>
<evidence type="ECO:0000313" key="2">
    <source>
        <dbReference type="EMBL" id="BAZ02778.1"/>
    </source>
</evidence>
<dbReference type="KEGG" id="ttq:NIES37_67910"/>
<dbReference type="EMBL" id="AP018248">
    <property type="protein sequence ID" value="BAZ02778.1"/>
    <property type="molecule type" value="Genomic_DNA"/>
</dbReference>
<keyword evidence="3" id="KW-1185">Reference proteome</keyword>
<keyword evidence="1" id="KW-1133">Transmembrane helix</keyword>
<evidence type="ECO:0000256" key="1">
    <source>
        <dbReference type="SAM" id="Phobius"/>
    </source>
</evidence>
<evidence type="ECO:0000313" key="3">
    <source>
        <dbReference type="Proteomes" id="UP000218785"/>
    </source>
</evidence>
<keyword evidence="1" id="KW-0472">Membrane</keyword>
<accession>A0A1Z4NAL6</accession>
<dbReference type="AlphaFoldDB" id="A0A1Z4NAL6"/>
<dbReference type="Proteomes" id="UP000218785">
    <property type="component" value="Chromosome"/>
</dbReference>
<reference evidence="2 3" key="1">
    <citation type="submission" date="2017-06" db="EMBL/GenBank/DDBJ databases">
        <title>Genome sequencing of cyanobaciteial culture collection at National Institute for Environmental Studies (NIES).</title>
        <authorList>
            <person name="Hirose Y."/>
            <person name="Shimura Y."/>
            <person name="Fujisawa T."/>
            <person name="Nakamura Y."/>
            <person name="Kawachi M."/>
        </authorList>
    </citation>
    <scope>NUCLEOTIDE SEQUENCE [LARGE SCALE GENOMIC DNA]</scope>
    <source>
        <strain evidence="2 3">NIES-37</strain>
    </source>
</reference>
<proteinExistence type="predicted"/>
<name>A0A1Z4NAL6_9CYAN</name>
<feature type="transmembrane region" description="Helical" evidence="1">
    <location>
        <begin position="55"/>
        <end position="73"/>
    </location>
</feature>